<name>A0A4Q1AHI7_9BACT</name>
<dbReference type="AlphaFoldDB" id="A0A4Q1AHI7"/>
<evidence type="ECO:0000313" key="3">
    <source>
        <dbReference type="Proteomes" id="UP000289758"/>
    </source>
</evidence>
<accession>A0A4Q1AHI7</accession>
<keyword evidence="2" id="KW-0503">Monooxygenase</keyword>
<dbReference type="Gene3D" id="3.30.70.100">
    <property type="match status" value="1"/>
</dbReference>
<dbReference type="InterPro" id="IPR050744">
    <property type="entry name" value="AI-2_Isomerase_LsrG"/>
</dbReference>
<keyword evidence="2" id="KW-0560">Oxidoreductase</keyword>
<evidence type="ECO:0000259" key="1">
    <source>
        <dbReference type="PROSITE" id="PS51725"/>
    </source>
</evidence>
<dbReference type="PANTHER" id="PTHR33336">
    <property type="entry name" value="QUINOL MONOOXYGENASE YGIN-RELATED"/>
    <property type="match status" value="1"/>
</dbReference>
<dbReference type="PROSITE" id="PS51725">
    <property type="entry name" value="ABM"/>
    <property type="match status" value="1"/>
</dbReference>
<dbReference type="GO" id="GO:0004497">
    <property type="term" value="F:monooxygenase activity"/>
    <property type="evidence" value="ECO:0007669"/>
    <property type="project" value="UniProtKB-KW"/>
</dbReference>
<dbReference type="SUPFAM" id="SSF54909">
    <property type="entry name" value="Dimeric alpha+beta barrel"/>
    <property type="match status" value="1"/>
</dbReference>
<sequence>MNNIVVIANLTIKEEFLTLVYEALVRLHKMTNENDKGCISYKLHKDISRENSYTFIEIWENEEALKLHTQKEHFQEFTHFIDGKIVDMSVEKLEEIAL</sequence>
<dbReference type="GO" id="GO:0005829">
    <property type="term" value="C:cytosol"/>
    <property type="evidence" value="ECO:0007669"/>
    <property type="project" value="TreeGrafter"/>
</dbReference>
<feature type="domain" description="ABM" evidence="1">
    <location>
        <begin position="4"/>
        <end position="93"/>
    </location>
</feature>
<dbReference type="Pfam" id="PF03992">
    <property type="entry name" value="ABM"/>
    <property type="match status" value="1"/>
</dbReference>
<dbReference type="EMBL" id="PDKK01000017">
    <property type="protein sequence ID" value="RXK02137.1"/>
    <property type="molecule type" value="Genomic_DNA"/>
</dbReference>
<organism evidence="2 3">
    <name type="scientific">Halarcobacter ebronensis</name>
    <dbReference type="NCBI Taxonomy" id="1462615"/>
    <lineage>
        <taxon>Bacteria</taxon>
        <taxon>Pseudomonadati</taxon>
        <taxon>Campylobacterota</taxon>
        <taxon>Epsilonproteobacteria</taxon>
        <taxon>Campylobacterales</taxon>
        <taxon>Arcobacteraceae</taxon>
        <taxon>Halarcobacter</taxon>
    </lineage>
</organism>
<evidence type="ECO:0000313" key="2">
    <source>
        <dbReference type="EMBL" id="RXK02137.1"/>
    </source>
</evidence>
<protein>
    <submittedName>
        <fullName evidence="2">Antibiotic biosynthesis monooxygenase</fullName>
    </submittedName>
</protein>
<dbReference type="Proteomes" id="UP000289758">
    <property type="component" value="Unassembled WGS sequence"/>
</dbReference>
<dbReference type="InterPro" id="IPR011008">
    <property type="entry name" value="Dimeric_a/b-barrel"/>
</dbReference>
<keyword evidence="3" id="KW-1185">Reference proteome</keyword>
<proteinExistence type="predicted"/>
<dbReference type="RefSeq" id="WP_129088241.1">
    <property type="nucleotide sequence ID" value="NZ_CP053836.1"/>
</dbReference>
<comment type="caution">
    <text evidence="2">The sequence shown here is derived from an EMBL/GenBank/DDBJ whole genome shotgun (WGS) entry which is preliminary data.</text>
</comment>
<dbReference type="InterPro" id="IPR007138">
    <property type="entry name" value="ABM_dom"/>
</dbReference>
<reference evidence="2 3" key="1">
    <citation type="submission" date="2017-10" db="EMBL/GenBank/DDBJ databases">
        <title>Genomics of the genus Arcobacter.</title>
        <authorList>
            <person name="Perez-Cataluna A."/>
            <person name="Figueras M.J."/>
        </authorList>
    </citation>
    <scope>NUCLEOTIDE SEQUENCE [LARGE SCALE GENOMIC DNA]</scope>
    <source>
        <strain evidence="2 3">CECT 8441</strain>
    </source>
</reference>
<dbReference type="OrthoDB" id="287932at2"/>
<gene>
    <name evidence="2" type="ORF">CRV07_14080</name>
</gene>
<dbReference type="PANTHER" id="PTHR33336:SF3">
    <property type="entry name" value="ABM DOMAIN-CONTAINING PROTEIN"/>
    <property type="match status" value="1"/>
</dbReference>